<evidence type="ECO:0000313" key="3">
    <source>
        <dbReference type="Proteomes" id="UP001500575"/>
    </source>
</evidence>
<dbReference type="InterPro" id="IPR016181">
    <property type="entry name" value="Acyl_CoA_acyltransferase"/>
</dbReference>
<comment type="caution">
    <text evidence="2">The sequence shown here is derived from an EMBL/GenBank/DDBJ whole genome shotgun (WGS) entry which is preliminary data.</text>
</comment>
<name>A0ABN2YH11_9ACTN</name>
<accession>A0ABN2YH11</accession>
<dbReference type="Pfam" id="PF13302">
    <property type="entry name" value="Acetyltransf_3"/>
    <property type="match status" value="1"/>
</dbReference>
<keyword evidence="3" id="KW-1185">Reference proteome</keyword>
<dbReference type="InterPro" id="IPR000182">
    <property type="entry name" value="GNAT_dom"/>
</dbReference>
<evidence type="ECO:0000313" key="2">
    <source>
        <dbReference type="EMBL" id="GAA2127270.1"/>
    </source>
</evidence>
<feature type="domain" description="N-acetyltransferase" evidence="1">
    <location>
        <begin position="17"/>
        <end position="159"/>
    </location>
</feature>
<dbReference type="EMBL" id="BAAAQQ010000012">
    <property type="protein sequence ID" value="GAA2127270.1"/>
    <property type="molecule type" value="Genomic_DNA"/>
</dbReference>
<protein>
    <submittedName>
        <fullName evidence="2">GNAT family protein</fullName>
    </submittedName>
</protein>
<gene>
    <name evidence="2" type="ORF">GCM10009843_26520</name>
</gene>
<dbReference type="RefSeq" id="WP_344304237.1">
    <property type="nucleotide sequence ID" value="NZ_BAAAQQ010000012.1"/>
</dbReference>
<sequence length="208" mass="22684">MEWPLFDLRLACGPVSLRAVTDADAEELAAVLPDDLELDPHRERFPGLDPARDRQRRFVQGLWSSRGEWSPDSWCLDLRVDTADGAVGVQTLEGDHFGQLRTVDTASWLVPSERGRGLGVAMRTAVLGLAFDHLGAIAAVSSAVLDNHASLGVSRRLGYADNGRSLIRTESGPAELQHLRLTADQWRAGGHRVEVSGVDPCRPWFGVA</sequence>
<evidence type="ECO:0000259" key="1">
    <source>
        <dbReference type="Pfam" id="PF13302"/>
    </source>
</evidence>
<organism evidence="2 3">
    <name type="scientific">Nocardioides bigeumensis</name>
    <dbReference type="NCBI Taxonomy" id="433657"/>
    <lineage>
        <taxon>Bacteria</taxon>
        <taxon>Bacillati</taxon>
        <taxon>Actinomycetota</taxon>
        <taxon>Actinomycetes</taxon>
        <taxon>Propionibacteriales</taxon>
        <taxon>Nocardioidaceae</taxon>
        <taxon>Nocardioides</taxon>
    </lineage>
</organism>
<proteinExistence type="predicted"/>
<dbReference type="SUPFAM" id="SSF55729">
    <property type="entry name" value="Acyl-CoA N-acyltransferases (Nat)"/>
    <property type="match status" value="1"/>
</dbReference>
<dbReference type="Gene3D" id="3.40.630.30">
    <property type="match status" value="1"/>
</dbReference>
<dbReference type="Proteomes" id="UP001500575">
    <property type="component" value="Unassembled WGS sequence"/>
</dbReference>
<reference evidence="2 3" key="1">
    <citation type="journal article" date="2019" name="Int. J. Syst. Evol. Microbiol.">
        <title>The Global Catalogue of Microorganisms (GCM) 10K type strain sequencing project: providing services to taxonomists for standard genome sequencing and annotation.</title>
        <authorList>
            <consortium name="The Broad Institute Genomics Platform"/>
            <consortium name="The Broad Institute Genome Sequencing Center for Infectious Disease"/>
            <person name="Wu L."/>
            <person name="Ma J."/>
        </authorList>
    </citation>
    <scope>NUCLEOTIDE SEQUENCE [LARGE SCALE GENOMIC DNA]</scope>
    <source>
        <strain evidence="2 3">JCM 16021</strain>
    </source>
</reference>